<organism evidence="1">
    <name type="scientific">mine drainage metagenome</name>
    <dbReference type="NCBI Taxonomy" id="410659"/>
    <lineage>
        <taxon>unclassified sequences</taxon>
        <taxon>metagenomes</taxon>
        <taxon>ecological metagenomes</taxon>
    </lineage>
</organism>
<protein>
    <submittedName>
        <fullName evidence="1">Uncharacterized protein</fullName>
    </submittedName>
</protein>
<sequence>MKASRAPLRRSILGDESFDGIEGSGKRGAALGSLGTIQPIDDGMAIKVGQAKICRPRRGSIVRAAVIEGDISAVQVVGNIE</sequence>
<dbReference type="AlphaFoldDB" id="A0A3P3ZR53"/>
<name>A0A3P3ZR53_9ZZZZ</name>
<dbReference type="EMBL" id="UOYP01000601">
    <property type="protein sequence ID" value="VAY89377.1"/>
    <property type="molecule type" value="Genomic_DNA"/>
</dbReference>
<proteinExistence type="predicted"/>
<reference evidence="1" key="1">
    <citation type="submission" date="2018-10" db="EMBL/GenBank/DDBJ databases">
        <authorList>
            <person name="Plewniak F."/>
        </authorList>
    </citation>
    <scope>NUCLEOTIDE SEQUENCE</scope>
</reference>
<gene>
    <name evidence="1" type="ORF">CARN8_640001</name>
</gene>
<evidence type="ECO:0000313" key="1">
    <source>
        <dbReference type="EMBL" id="VAY89377.1"/>
    </source>
</evidence>
<accession>A0A3P3ZR53</accession>